<evidence type="ECO:0000256" key="1">
    <source>
        <dbReference type="SAM" id="Phobius"/>
    </source>
</evidence>
<feature type="transmembrane region" description="Helical" evidence="1">
    <location>
        <begin position="17"/>
        <end position="34"/>
    </location>
</feature>
<keyword evidence="1" id="KW-1133">Transmembrane helix</keyword>
<protein>
    <submittedName>
        <fullName evidence="2">Uncharacterized protein</fullName>
    </submittedName>
</protein>
<sequence length="56" mass="6377">MAVRILPTVVALKSGRLWLIFYSVLLLPLGYFCTSAPRFFSQTRLFPNSVPHRTGH</sequence>
<accession>A0A1E3PQX6</accession>
<gene>
    <name evidence="2" type="ORF">NADFUDRAFT_45457</name>
</gene>
<keyword evidence="1" id="KW-0472">Membrane</keyword>
<evidence type="ECO:0000313" key="2">
    <source>
        <dbReference type="EMBL" id="ODQ67322.1"/>
    </source>
</evidence>
<dbReference type="EMBL" id="KV454407">
    <property type="protein sequence ID" value="ODQ67322.1"/>
    <property type="molecule type" value="Genomic_DNA"/>
</dbReference>
<reference evidence="2 3" key="1">
    <citation type="journal article" date="2016" name="Proc. Natl. Acad. Sci. U.S.A.">
        <title>Comparative genomics of biotechnologically important yeasts.</title>
        <authorList>
            <person name="Riley R."/>
            <person name="Haridas S."/>
            <person name="Wolfe K.H."/>
            <person name="Lopes M.R."/>
            <person name="Hittinger C.T."/>
            <person name="Goeker M."/>
            <person name="Salamov A.A."/>
            <person name="Wisecaver J.H."/>
            <person name="Long T.M."/>
            <person name="Calvey C.H."/>
            <person name="Aerts A.L."/>
            <person name="Barry K.W."/>
            <person name="Choi C."/>
            <person name="Clum A."/>
            <person name="Coughlan A.Y."/>
            <person name="Deshpande S."/>
            <person name="Douglass A.P."/>
            <person name="Hanson S.J."/>
            <person name="Klenk H.-P."/>
            <person name="LaButti K.M."/>
            <person name="Lapidus A."/>
            <person name="Lindquist E.A."/>
            <person name="Lipzen A.M."/>
            <person name="Meier-Kolthoff J.P."/>
            <person name="Ohm R.A."/>
            <person name="Otillar R.P."/>
            <person name="Pangilinan J.L."/>
            <person name="Peng Y."/>
            <person name="Rokas A."/>
            <person name="Rosa C.A."/>
            <person name="Scheuner C."/>
            <person name="Sibirny A.A."/>
            <person name="Slot J.C."/>
            <person name="Stielow J.B."/>
            <person name="Sun H."/>
            <person name="Kurtzman C.P."/>
            <person name="Blackwell M."/>
            <person name="Grigoriev I.V."/>
            <person name="Jeffries T.W."/>
        </authorList>
    </citation>
    <scope>NUCLEOTIDE SEQUENCE [LARGE SCALE GENOMIC DNA]</scope>
    <source>
        <strain evidence="2 3">DSM 6958</strain>
    </source>
</reference>
<keyword evidence="3" id="KW-1185">Reference proteome</keyword>
<keyword evidence="1" id="KW-0812">Transmembrane</keyword>
<dbReference type="Proteomes" id="UP000095009">
    <property type="component" value="Unassembled WGS sequence"/>
</dbReference>
<organism evidence="2 3">
    <name type="scientific">Nadsonia fulvescens var. elongata DSM 6958</name>
    <dbReference type="NCBI Taxonomy" id="857566"/>
    <lineage>
        <taxon>Eukaryota</taxon>
        <taxon>Fungi</taxon>
        <taxon>Dikarya</taxon>
        <taxon>Ascomycota</taxon>
        <taxon>Saccharomycotina</taxon>
        <taxon>Dipodascomycetes</taxon>
        <taxon>Dipodascales</taxon>
        <taxon>Dipodascales incertae sedis</taxon>
        <taxon>Nadsonia</taxon>
    </lineage>
</organism>
<name>A0A1E3PQX6_9ASCO</name>
<evidence type="ECO:0000313" key="3">
    <source>
        <dbReference type="Proteomes" id="UP000095009"/>
    </source>
</evidence>
<dbReference type="AlphaFoldDB" id="A0A1E3PQX6"/>
<proteinExistence type="predicted"/>